<accession>A0A6B3R175</accession>
<dbReference type="AlphaFoldDB" id="A0A6B3R175"/>
<evidence type="ECO:0000313" key="2">
    <source>
        <dbReference type="Proteomes" id="UP000478505"/>
    </source>
</evidence>
<name>A0A6B3R175_9FLAO</name>
<reference evidence="1 2" key="1">
    <citation type="submission" date="2020-02" db="EMBL/GenBank/DDBJ databases">
        <title>Flavobacteriaceae Psychroflexus bacterium YR1-1, complete genome.</title>
        <authorList>
            <person name="Li Y."/>
            <person name="Wu S."/>
        </authorList>
    </citation>
    <scope>NUCLEOTIDE SEQUENCE [LARGE SCALE GENOMIC DNA]</scope>
    <source>
        <strain evidence="1 2">YR1-1</strain>
    </source>
</reference>
<dbReference type="Proteomes" id="UP000478505">
    <property type="component" value="Unassembled WGS sequence"/>
</dbReference>
<organism evidence="1 2">
    <name type="scientific">Psychroflexus aurantiacus</name>
    <dbReference type="NCBI Taxonomy" id="2709310"/>
    <lineage>
        <taxon>Bacteria</taxon>
        <taxon>Pseudomonadati</taxon>
        <taxon>Bacteroidota</taxon>
        <taxon>Flavobacteriia</taxon>
        <taxon>Flavobacteriales</taxon>
        <taxon>Flavobacteriaceae</taxon>
        <taxon>Psychroflexus</taxon>
    </lineage>
</organism>
<protein>
    <submittedName>
        <fullName evidence="1">Uncharacterized protein</fullName>
    </submittedName>
</protein>
<proteinExistence type="predicted"/>
<keyword evidence="2" id="KW-1185">Reference proteome</keyword>
<evidence type="ECO:0000313" key="1">
    <source>
        <dbReference type="EMBL" id="NEV94343.1"/>
    </source>
</evidence>
<comment type="caution">
    <text evidence="1">The sequence shown here is derived from an EMBL/GenBank/DDBJ whole genome shotgun (WGS) entry which is preliminary data.</text>
</comment>
<dbReference type="EMBL" id="JAAIKD010000004">
    <property type="protein sequence ID" value="NEV94343.1"/>
    <property type="molecule type" value="Genomic_DNA"/>
</dbReference>
<gene>
    <name evidence="1" type="ORF">G3567_09325</name>
</gene>
<sequence length="52" mass="6133">MPLVFLDSIKFKMPLNNISIHLKENILLEEVYSFWVLLNSAWFMDALVNMGF</sequence>